<evidence type="ECO:0000313" key="4">
    <source>
        <dbReference type="Proteomes" id="UP000799772"/>
    </source>
</evidence>
<dbReference type="InterPro" id="IPR000648">
    <property type="entry name" value="Oxysterol-bd"/>
</dbReference>
<evidence type="ECO:0000313" key="3">
    <source>
        <dbReference type="EMBL" id="KAF2102835.1"/>
    </source>
</evidence>
<proteinExistence type="inferred from homology"/>
<dbReference type="EMBL" id="ML978122">
    <property type="protein sequence ID" value="KAF2102835.1"/>
    <property type="molecule type" value="Genomic_DNA"/>
</dbReference>
<reference evidence="3" key="1">
    <citation type="journal article" date="2020" name="Stud. Mycol.">
        <title>101 Dothideomycetes genomes: a test case for predicting lifestyles and emergence of pathogens.</title>
        <authorList>
            <person name="Haridas S."/>
            <person name="Albert R."/>
            <person name="Binder M."/>
            <person name="Bloem J."/>
            <person name="Labutti K."/>
            <person name="Salamov A."/>
            <person name="Andreopoulos B."/>
            <person name="Baker S."/>
            <person name="Barry K."/>
            <person name="Bills G."/>
            <person name="Bluhm B."/>
            <person name="Cannon C."/>
            <person name="Castanera R."/>
            <person name="Culley D."/>
            <person name="Daum C."/>
            <person name="Ezra D."/>
            <person name="Gonzalez J."/>
            <person name="Henrissat B."/>
            <person name="Kuo A."/>
            <person name="Liang C."/>
            <person name="Lipzen A."/>
            <person name="Lutzoni F."/>
            <person name="Magnuson J."/>
            <person name="Mondo S."/>
            <person name="Nolan M."/>
            <person name="Ohm R."/>
            <person name="Pangilinan J."/>
            <person name="Park H.-J."/>
            <person name="Ramirez L."/>
            <person name="Alfaro M."/>
            <person name="Sun H."/>
            <person name="Tritt A."/>
            <person name="Yoshinaga Y."/>
            <person name="Zwiers L.-H."/>
            <person name="Turgeon B."/>
            <person name="Goodwin S."/>
            <person name="Spatafora J."/>
            <person name="Crous P."/>
            <person name="Grigoriev I."/>
        </authorList>
    </citation>
    <scope>NUCLEOTIDE SEQUENCE</scope>
    <source>
        <strain evidence="3">CBS 133067</strain>
    </source>
</reference>
<name>A0A9P4MA41_9PEZI</name>
<dbReference type="PROSITE" id="PS01013">
    <property type="entry name" value="OSBP"/>
    <property type="match status" value="1"/>
</dbReference>
<dbReference type="FunFam" id="2.40.160.120:FF:000010">
    <property type="entry name" value="Oxysterol-binding protein homolog 4"/>
    <property type="match status" value="1"/>
</dbReference>
<dbReference type="Gene3D" id="2.40.160.120">
    <property type="match status" value="1"/>
</dbReference>
<dbReference type="Proteomes" id="UP000799772">
    <property type="component" value="Unassembled WGS sequence"/>
</dbReference>
<dbReference type="PANTHER" id="PTHR10972">
    <property type="entry name" value="OXYSTEROL-BINDING PROTEIN-RELATED"/>
    <property type="match status" value="1"/>
</dbReference>
<comment type="similarity">
    <text evidence="1 2">Belongs to the OSBP family.</text>
</comment>
<gene>
    <name evidence="3" type="ORF">NA57DRAFT_33303</name>
</gene>
<dbReference type="SUPFAM" id="SSF144000">
    <property type="entry name" value="Oxysterol-binding protein-like"/>
    <property type="match status" value="1"/>
</dbReference>
<organism evidence="3 4">
    <name type="scientific">Rhizodiscina lignyota</name>
    <dbReference type="NCBI Taxonomy" id="1504668"/>
    <lineage>
        <taxon>Eukaryota</taxon>
        <taxon>Fungi</taxon>
        <taxon>Dikarya</taxon>
        <taxon>Ascomycota</taxon>
        <taxon>Pezizomycotina</taxon>
        <taxon>Dothideomycetes</taxon>
        <taxon>Pleosporomycetidae</taxon>
        <taxon>Aulographales</taxon>
        <taxon>Rhizodiscinaceae</taxon>
        <taxon>Rhizodiscina</taxon>
    </lineage>
</organism>
<dbReference type="InterPro" id="IPR018494">
    <property type="entry name" value="Oxysterol-bd_CS"/>
</dbReference>
<dbReference type="GO" id="GO:0120009">
    <property type="term" value="P:intermembrane lipid transfer"/>
    <property type="evidence" value="ECO:0007669"/>
    <property type="project" value="UniProtKB-ARBA"/>
</dbReference>
<dbReference type="GO" id="GO:0005829">
    <property type="term" value="C:cytosol"/>
    <property type="evidence" value="ECO:0007669"/>
    <property type="project" value="TreeGrafter"/>
</dbReference>
<dbReference type="OrthoDB" id="14833at2759"/>
<dbReference type="AlphaFoldDB" id="A0A9P4MA41"/>
<dbReference type="GO" id="GO:0008142">
    <property type="term" value="F:oxysterol binding"/>
    <property type="evidence" value="ECO:0007669"/>
    <property type="project" value="TreeGrafter"/>
</dbReference>
<sequence length="388" mass="43296">MSDNRSTLKEFFASIATIKGDLSNITAPPFVLAPQSTVEFPAYWAERPSVFVAAAASDDPAKRALLVLKWFLSALKGQQYAGRNPSDGIKKPLNAFLGELFLAEWNDASGKTQLVSEQVSHHPPVTACCLWNDDAGVKAEGYTCQEITASVSGSVHIRQIGHAILHLDKHNEDYLVPIPDVKVKGILTGTPYPELNGTYYIASSSGFHSKIDFSGRGLFHGKKNSFQASVFRNGDEKSPIYEIEGQWTEKFTIRDVATSKDIESFDTNVNDRTPLSVPAVQDQDPWESRRAWAGVIDALNHSNMQATVDEKSKVEEAQRAMRKREEEQRSEWQPLFFQCEKDDSTFRELARGTGEELHADLTKGVWKSDWKALKESRKPFRGNMTPLG</sequence>
<accession>A0A9P4MA41</accession>
<dbReference type="InterPro" id="IPR037239">
    <property type="entry name" value="OSBP_sf"/>
</dbReference>
<dbReference type="PANTHER" id="PTHR10972:SF92">
    <property type="entry name" value="OXYSTEROL BINDING PROTEIN"/>
    <property type="match status" value="1"/>
</dbReference>
<keyword evidence="4" id="KW-1185">Reference proteome</keyword>
<dbReference type="Gene3D" id="1.10.287.2720">
    <property type="match status" value="1"/>
</dbReference>
<dbReference type="Pfam" id="PF01237">
    <property type="entry name" value="Oxysterol_BP"/>
    <property type="match status" value="1"/>
</dbReference>
<evidence type="ECO:0000256" key="1">
    <source>
        <dbReference type="ARBA" id="ARBA00008842"/>
    </source>
</evidence>
<protein>
    <submittedName>
        <fullName evidence="3">Oxysterol-binding protein</fullName>
    </submittedName>
</protein>
<dbReference type="GO" id="GO:0016020">
    <property type="term" value="C:membrane"/>
    <property type="evidence" value="ECO:0007669"/>
    <property type="project" value="TreeGrafter"/>
</dbReference>
<dbReference type="Gene3D" id="3.30.70.3490">
    <property type="match status" value="1"/>
</dbReference>
<evidence type="ECO:0000256" key="2">
    <source>
        <dbReference type="RuleBase" id="RU003844"/>
    </source>
</evidence>
<comment type="caution">
    <text evidence="3">The sequence shown here is derived from an EMBL/GenBank/DDBJ whole genome shotgun (WGS) entry which is preliminary data.</text>
</comment>